<evidence type="ECO:0000256" key="8">
    <source>
        <dbReference type="ARBA" id="ARBA00022840"/>
    </source>
</evidence>
<dbReference type="Pfam" id="PF01580">
    <property type="entry name" value="FtsK_SpoIIIE"/>
    <property type="match status" value="1"/>
</dbReference>
<keyword evidence="6 15" id="KW-0547">Nucleotide-binding</keyword>
<dbReference type="PANTHER" id="PTHR22683:SF41">
    <property type="entry name" value="DNA TRANSLOCASE FTSK"/>
    <property type="match status" value="1"/>
</dbReference>
<evidence type="ECO:0000256" key="16">
    <source>
        <dbReference type="SAM" id="Phobius"/>
    </source>
</evidence>
<dbReference type="Gene3D" id="1.10.10.10">
    <property type="entry name" value="Winged helix-like DNA-binding domain superfamily/Winged helix DNA-binding domain"/>
    <property type="match status" value="1"/>
</dbReference>
<evidence type="ECO:0000256" key="9">
    <source>
        <dbReference type="ARBA" id="ARBA00022989"/>
    </source>
</evidence>
<dbReference type="AlphaFoldDB" id="A0A0P9AEX6"/>
<evidence type="ECO:0000256" key="2">
    <source>
        <dbReference type="ARBA" id="ARBA00006474"/>
    </source>
</evidence>
<feature type="transmembrane region" description="Helical" evidence="16">
    <location>
        <begin position="15"/>
        <end position="37"/>
    </location>
</feature>
<keyword evidence="4" id="KW-0132">Cell division</keyword>
<dbReference type="InterPro" id="IPR036388">
    <property type="entry name" value="WH-like_DNA-bd_sf"/>
</dbReference>
<feature type="transmembrane region" description="Helical" evidence="16">
    <location>
        <begin position="49"/>
        <end position="74"/>
    </location>
</feature>
<feature type="binding site" evidence="15">
    <location>
        <begin position="469"/>
        <end position="476"/>
    </location>
    <ligand>
        <name>ATP</name>
        <dbReference type="ChEBI" id="CHEBI:30616"/>
    </ligand>
</feature>
<dbReference type="InterPro" id="IPR050206">
    <property type="entry name" value="FtsK/SpoIIIE/SftA"/>
</dbReference>
<dbReference type="Pfam" id="PF17854">
    <property type="entry name" value="FtsK_alpha"/>
    <property type="match status" value="1"/>
</dbReference>
<comment type="similarity">
    <text evidence="2">Belongs to the FtsK/SpoIIIE/SftA family.</text>
</comment>
<feature type="domain" description="FtsK" evidence="17">
    <location>
        <begin position="452"/>
        <end position="643"/>
    </location>
</feature>
<comment type="subunit">
    <text evidence="14">Homohexamer. Forms a ring that surrounds DNA.</text>
</comment>
<proteinExistence type="inferred from homology"/>
<evidence type="ECO:0000256" key="6">
    <source>
        <dbReference type="ARBA" id="ARBA00022741"/>
    </source>
</evidence>
<dbReference type="GO" id="GO:0005524">
    <property type="term" value="F:ATP binding"/>
    <property type="evidence" value="ECO:0007669"/>
    <property type="project" value="UniProtKB-UniRule"/>
</dbReference>
<dbReference type="Pfam" id="PF09397">
    <property type="entry name" value="FtsK_gamma"/>
    <property type="match status" value="1"/>
</dbReference>
<dbReference type="InterPro" id="IPR025199">
    <property type="entry name" value="FtsK_4TM"/>
</dbReference>
<keyword evidence="7" id="KW-0159">Chromosome partition</keyword>
<dbReference type="STRING" id="36849.OXPF_20560"/>
<evidence type="ECO:0000256" key="10">
    <source>
        <dbReference type="ARBA" id="ARBA00023125"/>
    </source>
</evidence>
<keyword evidence="11 16" id="KW-0472">Membrane</keyword>
<evidence type="ECO:0000313" key="19">
    <source>
        <dbReference type="Proteomes" id="UP000050326"/>
    </source>
</evidence>
<dbReference type="OrthoDB" id="9807790at2"/>
<dbReference type="EMBL" id="LKET01000032">
    <property type="protein sequence ID" value="KPU43891.1"/>
    <property type="molecule type" value="Genomic_DNA"/>
</dbReference>
<evidence type="ECO:0000256" key="14">
    <source>
        <dbReference type="ARBA" id="ARBA00025923"/>
    </source>
</evidence>
<evidence type="ECO:0000256" key="4">
    <source>
        <dbReference type="ARBA" id="ARBA00022618"/>
    </source>
</evidence>
<evidence type="ECO:0000256" key="3">
    <source>
        <dbReference type="ARBA" id="ARBA00022475"/>
    </source>
</evidence>
<keyword evidence="10" id="KW-0238">DNA-binding</keyword>
<dbReference type="Proteomes" id="UP000050326">
    <property type="component" value="Unassembled WGS sequence"/>
</dbReference>
<dbReference type="GO" id="GO:0005886">
    <property type="term" value="C:plasma membrane"/>
    <property type="evidence" value="ECO:0007669"/>
    <property type="project" value="UniProtKB-SubCell"/>
</dbReference>
<organism evidence="18 19">
    <name type="scientific">Oxobacter pfennigii</name>
    <dbReference type="NCBI Taxonomy" id="36849"/>
    <lineage>
        <taxon>Bacteria</taxon>
        <taxon>Bacillati</taxon>
        <taxon>Bacillota</taxon>
        <taxon>Clostridia</taxon>
        <taxon>Eubacteriales</taxon>
        <taxon>Clostridiaceae</taxon>
        <taxon>Oxobacter</taxon>
    </lineage>
</organism>
<dbReference type="InterPro" id="IPR018541">
    <property type="entry name" value="Ftsk_gamma"/>
</dbReference>
<dbReference type="SUPFAM" id="SSF46785">
    <property type="entry name" value="Winged helix' DNA-binding domain"/>
    <property type="match status" value="1"/>
</dbReference>
<dbReference type="PATRIC" id="fig|36849.3.peg.2173"/>
<keyword evidence="5 16" id="KW-0812">Transmembrane</keyword>
<name>A0A0P9AEX6_9CLOT</name>
<dbReference type="GO" id="GO:0003677">
    <property type="term" value="F:DNA binding"/>
    <property type="evidence" value="ECO:0007669"/>
    <property type="project" value="UniProtKB-KW"/>
</dbReference>
<dbReference type="SMART" id="SM00382">
    <property type="entry name" value="AAA"/>
    <property type="match status" value="1"/>
</dbReference>
<evidence type="ECO:0000313" key="18">
    <source>
        <dbReference type="EMBL" id="KPU43891.1"/>
    </source>
</evidence>
<evidence type="ECO:0000256" key="1">
    <source>
        <dbReference type="ARBA" id="ARBA00004651"/>
    </source>
</evidence>
<dbReference type="InterPro" id="IPR036390">
    <property type="entry name" value="WH_DNA-bd_sf"/>
</dbReference>
<keyword evidence="3" id="KW-1003">Cell membrane</keyword>
<accession>A0A0P9AEX6</accession>
<dbReference type="Gene3D" id="3.40.50.300">
    <property type="entry name" value="P-loop containing nucleotide triphosphate hydrolases"/>
    <property type="match status" value="1"/>
</dbReference>
<comment type="function">
    <text evidence="13">Essential cell division protein that coordinates cell division and chromosome segregation. The N-terminus is involved in assembly of the cell-division machinery. The C-terminus functions as a DNA motor that moves dsDNA in an ATP-dependent manner towards the dif recombination site, which is located within the replication terminus region. Required for activation of the Xer recombinase, allowing activation of chromosome unlinking by recombination.</text>
</comment>
<dbReference type="RefSeq" id="WP_054875106.1">
    <property type="nucleotide sequence ID" value="NZ_LKET01000032.1"/>
</dbReference>
<evidence type="ECO:0000256" key="11">
    <source>
        <dbReference type="ARBA" id="ARBA00023136"/>
    </source>
</evidence>
<dbReference type="GO" id="GO:0051301">
    <property type="term" value="P:cell division"/>
    <property type="evidence" value="ECO:0007669"/>
    <property type="project" value="UniProtKB-KW"/>
</dbReference>
<comment type="caution">
    <text evidence="18">The sequence shown here is derived from an EMBL/GenBank/DDBJ whole genome shotgun (WGS) entry which is preliminary data.</text>
</comment>
<evidence type="ECO:0000256" key="13">
    <source>
        <dbReference type="ARBA" id="ARBA00024986"/>
    </source>
</evidence>
<dbReference type="CDD" id="cd01127">
    <property type="entry name" value="TrwB_TraG_TraD_VirD4"/>
    <property type="match status" value="1"/>
</dbReference>
<keyword evidence="8 15" id="KW-0067">ATP-binding</keyword>
<feature type="transmembrane region" description="Helical" evidence="16">
    <location>
        <begin position="150"/>
        <end position="171"/>
    </location>
</feature>
<evidence type="ECO:0000259" key="17">
    <source>
        <dbReference type="PROSITE" id="PS50901"/>
    </source>
</evidence>
<dbReference type="InterPro" id="IPR003593">
    <property type="entry name" value="AAA+_ATPase"/>
</dbReference>
<dbReference type="InterPro" id="IPR041027">
    <property type="entry name" value="FtsK_alpha"/>
</dbReference>
<reference evidence="18 19" key="1">
    <citation type="submission" date="2015-09" db="EMBL/GenBank/DDBJ databases">
        <title>Genome sequence of Oxobacter pfennigii DSM 3222.</title>
        <authorList>
            <person name="Poehlein A."/>
            <person name="Bengelsdorf F.R."/>
            <person name="Schiel-Bengelsdorf B."/>
            <person name="Duerre P."/>
            <person name="Daniel R."/>
        </authorList>
    </citation>
    <scope>NUCLEOTIDE SEQUENCE [LARGE SCALE GENOMIC DNA]</scope>
    <source>
        <strain evidence="18 19">DSM 3222</strain>
    </source>
</reference>
<keyword evidence="19" id="KW-1185">Reference proteome</keyword>
<dbReference type="Gene3D" id="3.30.980.40">
    <property type="match status" value="1"/>
</dbReference>
<sequence length="784" mass="86695">MNTKKRKKSLQKSKLIYEIYGVLLISIAVLSFISIYFNSAGILGYYTGLFIKGIFGFGGYIVPFFILMLGIGFIVKQDKINIKLKFYAICALFLFLILIIEVKRAYIAEELTILERITLAYEAGQEGIGGGAAGEIMAYPVVKLLGETGAYLFASTFVIINILIITNASIYKMMSTIKNRFKKIFLSVKTLIMNFNIKPAERSAELKAAVGAHSPEEALSVSLKGEDKKEYIDDINKKIKILDFFKSSETQDNNEGPGTMEESFLEEMKPAELKEVHRTGVKKEEKVHKLEKLDIKKEEKITEEISESAKQVPPVYKYPPISLLYNSSGAKNAGDKKELINNAKILEETLESFGVEAKVVQVSRGPVITRYELQPSPGVKVSKIVNLSDDIALNLAAQAVRIEAPIPGKAAVGIEIPNKEISVVYLKEIIESKEFTDNSSPLTFALGKDVAGNCVIADMAKMPHLLIAGATGSGKSVCVNALITSILYKSPPEKVRLLMVDPKMVELSTYNGVPHLLIPVVTDARKSASALNWAVQEMTNRYKLFADNNVRNIESYNSLISQKNPEGILPKIVIIIDELADLMMVAPNDVEDCICRLAQMARAAGMHLVVATQRPSVDVLTGVIKANIPSRISFAVSSQIDSRTILDMSGAEKLLGKGDMLYYPVGESKPQRVQGAFITEKEVEKVVSFVKEQYVLQYKEEIMDEIENTNSGSDDADDMLPEAIKIVVETGQASVSLLQRRLRVGYNRAARLIDSMEHRGIIGGYEGSKPRQVLISKEEYEELI</sequence>
<protein>
    <submittedName>
        <fullName evidence="18">DNA translocase SpoIIIE</fullName>
    </submittedName>
</protein>
<keyword evidence="12" id="KW-0131">Cell cycle</keyword>
<dbReference type="PANTHER" id="PTHR22683">
    <property type="entry name" value="SPORULATION PROTEIN RELATED"/>
    <property type="match status" value="1"/>
</dbReference>
<evidence type="ECO:0000256" key="7">
    <source>
        <dbReference type="ARBA" id="ARBA00022829"/>
    </source>
</evidence>
<evidence type="ECO:0000256" key="12">
    <source>
        <dbReference type="ARBA" id="ARBA00023306"/>
    </source>
</evidence>
<dbReference type="GO" id="GO:0007059">
    <property type="term" value="P:chromosome segregation"/>
    <property type="evidence" value="ECO:0007669"/>
    <property type="project" value="UniProtKB-KW"/>
</dbReference>
<dbReference type="Pfam" id="PF13491">
    <property type="entry name" value="FtsK_4TM"/>
    <property type="match status" value="1"/>
</dbReference>
<dbReference type="PROSITE" id="PS50901">
    <property type="entry name" value="FTSK"/>
    <property type="match status" value="1"/>
</dbReference>
<gene>
    <name evidence="18" type="primary">spoIIIE</name>
    <name evidence="18" type="ORF">OXPF_20560</name>
</gene>
<comment type="subcellular location">
    <subcellularLocation>
        <location evidence="1">Cell membrane</location>
        <topology evidence="1">Multi-pass membrane protein</topology>
    </subcellularLocation>
</comment>
<evidence type="ECO:0000256" key="5">
    <source>
        <dbReference type="ARBA" id="ARBA00022692"/>
    </source>
</evidence>
<dbReference type="SUPFAM" id="SSF52540">
    <property type="entry name" value="P-loop containing nucleoside triphosphate hydrolases"/>
    <property type="match status" value="1"/>
</dbReference>
<dbReference type="InterPro" id="IPR027417">
    <property type="entry name" value="P-loop_NTPase"/>
</dbReference>
<feature type="transmembrane region" description="Helical" evidence="16">
    <location>
        <begin position="86"/>
        <end position="106"/>
    </location>
</feature>
<evidence type="ECO:0000256" key="15">
    <source>
        <dbReference type="PROSITE-ProRule" id="PRU00289"/>
    </source>
</evidence>
<dbReference type="InterPro" id="IPR002543">
    <property type="entry name" value="FtsK_dom"/>
</dbReference>
<keyword evidence="9 16" id="KW-1133">Transmembrane helix</keyword>
<dbReference type="SMART" id="SM00843">
    <property type="entry name" value="Ftsk_gamma"/>
    <property type="match status" value="1"/>
</dbReference>